<keyword evidence="2" id="KW-1185">Reference proteome</keyword>
<evidence type="ECO:0000313" key="2">
    <source>
        <dbReference type="Proteomes" id="UP000623687"/>
    </source>
</evidence>
<dbReference type="VEuPathDB" id="FungiDB:PC9H_004572"/>
<dbReference type="OrthoDB" id="10402661at2759"/>
<gene>
    <name evidence="1" type="ORF">PC9H_004572</name>
</gene>
<accession>A0A8H6ZV05</accession>
<comment type="caution">
    <text evidence="1">The sequence shown here is derived from an EMBL/GenBank/DDBJ whole genome shotgun (WGS) entry which is preliminary data.</text>
</comment>
<dbReference type="EMBL" id="JACETU010000003">
    <property type="protein sequence ID" value="KAF7432630.1"/>
    <property type="molecule type" value="Genomic_DNA"/>
</dbReference>
<reference evidence="1" key="1">
    <citation type="submission" date="2019-07" db="EMBL/GenBank/DDBJ databases">
        <authorList>
            <person name="Palmer J.M."/>
        </authorList>
    </citation>
    <scope>NUCLEOTIDE SEQUENCE</scope>
    <source>
        <strain evidence="1">PC9</strain>
    </source>
</reference>
<evidence type="ECO:0000313" key="1">
    <source>
        <dbReference type="EMBL" id="KAF7432630.1"/>
    </source>
</evidence>
<protein>
    <submittedName>
        <fullName evidence="1">Uncharacterized protein</fullName>
    </submittedName>
</protein>
<proteinExistence type="predicted"/>
<dbReference type="GeneID" id="59374390"/>
<dbReference type="AlphaFoldDB" id="A0A8H6ZV05"/>
<name>A0A8H6ZV05_PLEOS</name>
<dbReference type="Proteomes" id="UP000623687">
    <property type="component" value="Unassembled WGS sequence"/>
</dbReference>
<sequence>MAIMKFARFLRVDQKLTSRLVHGPVVSESRVACSPCCQSCTSTGRGGYISIVWQDTFEICIVSHSQVEEAMSAFAVSTRTRAPTDINDIDLARPVATLAETISKAMSALYALHVAMGRSCAETSSTFMEFVEYKQRIRTHWAALESFLQHSLGYARDYLALCQSLQHESQAQYAVAGFAILAHAQQIRSEIARFKPAYAGMVKEFEDKEPTAKFRRGNGKHGNGSSFDASVLPFIQTSQAALHPETSDSFKIASSALSDSLIAITDISVFWDRHADDLQKLSRSEESLKRATRDRGYYQAEIARWKEYHTALHDAIYSITSSSDAMRVSPMIQPSNWRRRLGRFMSPKRRATDPAIRSGFLVAELGVSGAEYDSLKNPFDVLILSRTTHTINVCLESFSQRFRQTTIIHRLGIYSRLYRLAQQYTDTLSSVEALSDAAIEFCAAIQGTMQSRAAAESATFMRGHAEKCSHIISEILPKYQTLLRQLQQELSRTLSRQSADIPSPSSDVWDRDLVADSVRALKDRELLACIHSTLDRLIHLLSKFRVFWFNAAADSDQLRSFGRVGSLLAQQITPVWQRVEVLLREYRSEAGLGKTLDFAGGPSSDKSPGLFKWKRNTKFSDTDTIADQASVLSLGSEGGDDTLTHTGNLFHKPSGAEVVRRLTKSNNETFVCLKVFCEKYREKKHFGVHHLHRHEKKIYKHVVEQAGVYVGTIDTSLGIAQKGIAISRDVKAILEDPKLELALMVDFMLVKAKEVLDDVTSISGRFREIRVALYDEMQRVAPGLELHQPEQYSYTDSEEHEFDLQALKRMGDEDLLQLTVAVLDRFAIIVGNFIDWWSDLRTDVEGLTRGIEFIRKKPAISSRVWKQWDDVEKQYRGYNSEIMAQQDYYHETLSDLVVPVSCVHRAVHRVAHGVAHRLGLE</sequence>
<organism evidence="1 2">
    <name type="scientific">Pleurotus ostreatus</name>
    <name type="common">Oyster mushroom</name>
    <name type="synonym">White-rot fungus</name>
    <dbReference type="NCBI Taxonomy" id="5322"/>
    <lineage>
        <taxon>Eukaryota</taxon>
        <taxon>Fungi</taxon>
        <taxon>Dikarya</taxon>
        <taxon>Basidiomycota</taxon>
        <taxon>Agaricomycotina</taxon>
        <taxon>Agaricomycetes</taxon>
        <taxon>Agaricomycetidae</taxon>
        <taxon>Agaricales</taxon>
        <taxon>Pleurotineae</taxon>
        <taxon>Pleurotaceae</taxon>
        <taxon>Pleurotus</taxon>
    </lineage>
</organism>
<dbReference type="RefSeq" id="XP_036632657.1">
    <property type="nucleotide sequence ID" value="XM_036774155.1"/>
</dbReference>